<evidence type="ECO:0000256" key="3">
    <source>
        <dbReference type="ARBA" id="ARBA00022692"/>
    </source>
</evidence>
<feature type="domain" description="Type II secretion system protein GspF" evidence="6">
    <location>
        <begin position="90"/>
        <end position="203"/>
    </location>
</feature>
<evidence type="ECO:0000256" key="4">
    <source>
        <dbReference type="ARBA" id="ARBA00022989"/>
    </source>
</evidence>
<keyword evidence="2" id="KW-1003">Cell membrane</keyword>
<keyword evidence="4" id="KW-1133">Transmembrane helix</keyword>
<comment type="subcellular location">
    <subcellularLocation>
        <location evidence="1">Cell membrane</location>
        <topology evidence="1">Multi-pass membrane protein</topology>
    </subcellularLocation>
</comment>
<evidence type="ECO:0000313" key="7">
    <source>
        <dbReference type="EMBL" id="MBA1836377.1"/>
    </source>
</evidence>
<dbReference type="PANTHER" id="PTHR35007">
    <property type="entry name" value="INTEGRAL MEMBRANE PROTEIN-RELATED"/>
    <property type="match status" value="1"/>
</dbReference>
<evidence type="ECO:0000256" key="5">
    <source>
        <dbReference type="ARBA" id="ARBA00023136"/>
    </source>
</evidence>
<comment type="caution">
    <text evidence="7">The sequence shown here is derived from an EMBL/GenBank/DDBJ whole genome shotgun (WGS) entry which is preliminary data.</text>
</comment>
<dbReference type="PANTHER" id="PTHR35007:SF4">
    <property type="entry name" value="CONSERVED TRANSMEMBRANE PROTEIN-RELATED"/>
    <property type="match status" value="1"/>
</dbReference>
<evidence type="ECO:0000256" key="1">
    <source>
        <dbReference type="ARBA" id="ARBA00004651"/>
    </source>
</evidence>
<keyword evidence="5" id="KW-0472">Membrane</keyword>
<evidence type="ECO:0000256" key="2">
    <source>
        <dbReference type="ARBA" id="ARBA00022475"/>
    </source>
</evidence>
<organism evidence="7 8">
    <name type="scientific">Corynebacterium wankanglinii</name>
    <dbReference type="NCBI Taxonomy" id="2735136"/>
    <lineage>
        <taxon>Bacteria</taxon>
        <taxon>Bacillati</taxon>
        <taxon>Actinomycetota</taxon>
        <taxon>Actinomycetes</taxon>
        <taxon>Mycobacteriales</taxon>
        <taxon>Corynebacteriaceae</taxon>
        <taxon>Corynebacterium</taxon>
    </lineage>
</organism>
<dbReference type="EMBL" id="JABFED010000001">
    <property type="protein sequence ID" value="MBA1836377.1"/>
    <property type="molecule type" value="Genomic_DNA"/>
</dbReference>
<keyword evidence="8" id="KW-1185">Reference proteome</keyword>
<proteinExistence type="predicted"/>
<dbReference type="GO" id="GO:0005886">
    <property type="term" value="C:plasma membrane"/>
    <property type="evidence" value="ECO:0007669"/>
    <property type="project" value="UniProtKB-SubCell"/>
</dbReference>
<name>A0A7H0KAH3_9CORY</name>
<dbReference type="AlphaFoldDB" id="A0A7H0KAH3"/>
<accession>A0A7H0KAH3</accession>
<gene>
    <name evidence="7" type="ORF">HMA55_00310</name>
</gene>
<dbReference type="Proteomes" id="UP000577408">
    <property type="component" value="Unassembled WGS sequence"/>
</dbReference>
<dbReference type="Pfam" id="PF00482">
    <property type="entry name" value="T2SSF"/>
    <property type="match status" value="1"/>
</dbReference>
<dbReference type="RefSeq" id="WP_181191110.1">
    <property type="nucleotide sequence ID" value="NZ_JABFED010000001.1"/>
</dbReference>
<keyword evidence="3" id="KW-0812">Transmembrane</keyword>
<reference evidence="7 8" key="1">
    <citation type="submission" date="2020-05" db="EMBL/GenBank/DDBJ databases">
        <title>Descriptions of Corynebacterium xxxx sp. nov., Corynebacterium yyyy sp. nov. and Corynebacterium zzzz sp. nov.</title>
        <authorList>
            <person name="Zhang G."/>
        </authorList>
    </citation>
    <scope>NUCLEOTIDE SEQUENCE [LARGE SCALE GENOMIC DNA]</scope>
    <source>
        <strain evidence="8">zg-913</strain>
    </source>
</reference>
<protein>
    <recommendedName>
        <fullName evidence="6">Type II secretion system protein GspF domain-containing protein</fullName>
    </recommendedName>
</protein>
<dbReference type="InterPro" id="IPR018076">
    <property type="entry name" value="T2SS_GspF_dom"/>
</dbReference>
<evidence type="ECO:0000259" key="6">
    <source>
        <dbReference type="Pfam" id="PF00482"/>
    </source>
</evidence>
<sequence>MIAALLIAGAAAVAGPAPVGRVADGARRSAPRIIPVTVVFATACAVMVGRVSLVVAAAMAGATAVHVMRTRRATKVARRRSAAAASYLGAVSANLEAGATLPDALARAGEQVEETQLRGDARRIAHQARTGTQLDPRTPELRRLGALWAISTSRGVPLARLVAALRDDIDHANRHRDATRAALAGPQTTAAVLAALPVAGVLMGAAMGASPLAFLTGGGIGGVLLVVGTAMVCAGVLVSGWIIQGAST</sequence>
<evidence type="ECO:0000313" key="8">
    <source>
        <dbReference type="Proteomes" id="UP000577408"/>
    </source>
</evidence>